<evidence type="ECO:0000313" key="2">
    <source>
        <dbReference type="Proteomes" id="UP001325479"/>
    </source>
</evidence>
<dbReference type="Proteomes" id="UP001325479">
    <property type="component" value="Chromosome"/>
</dbReference>
<reference evidence="1 2" key="1">
    <citation type="submission" date="2023-12" db="EMBL/GenBank/DDBJ databases">
        <title>Genome sequencing and assembly of bacterial species from a model synthetic community.</title>
        <authorList>
            <person name="Hogle S.L."/>
        </authorList>
    </citation>
    <scope>NUCLEOTIDE SEQUENCE [LARGE SCALE GENOMIC DNA]</scope>
    <source>
        <strain evidence="1 2">HAMBI 2494</strain>
    </source>
</reference>
<keyword evidence="2" id="KW-1185">Reference proteome</keyword>
<dbReference type="RefSeq" id="WP_232833647.1">
    <property type="nucleotide sequence ID" value="NZ_CP139965.1"/>
</dbReference>
<name>A0ABZ0WSH1_9BURK</name>
<evidence type="ECO:0000313" key="1">
    <source>
        <dbReference type="EMBL" id="WQD80349.1"/>
    </source>
</evidence>
<protein>
    <submittedName>
        <fullName evidence="1">Uncharacterized protein</fullName>
    </submittedName>
</protein>
<sequence>METARRERMRRIHASHLVEAELEHLEWATRQPMRRPLSAGYWRRRVLAVKTDFELTQQQDRRLEMLLARLDNTPV</sequence>
<proteinExistence type="predicted"/>
<accession>A0ABZ0WSH1</accession>
<dbReference type="EMBL" id="CP139965">
    <property type="protein sequence ID" value="WQD80349.1"/>
    <property type="molecule type" value="Genomic_DNA"/>
</dbReference>
<gene>
    <name evidence="1" type="ORF">U0042_12075</name>
</gene>
<organism evidence="1 2">
    <name type="scientific">Paraburkholderia kururiensis</name>
    <dbReference type="NCBI Taxonomy" id="984307"/>
    <lineage>
        <taxon>Bacteria</taxon>
        <taxon>Pseudomonadati</taxon>
        <taxon>Pseudomonadota</taxon>
        <taxon>Betaproteobacteria</taxon>
        <taxon>Burkholderiales</taxon>
        <taxon>Burkholderiaceae</taxon>
        <taxon>Paraburkholderia</taxon>
    </lineage>
</organism>